<proteinExistence type="predicted"/>
<dbReference type="InterPro" id="IPR041645">
    <property type="entry name" value="ADAMTS_CR_2"/>
</dbReference>
<name>A0ABD3UWU9_SINWO</name>
<evidence type="ECO:0000259" key="9">
    <source>
        <dbReference type="PROSITE" id="PS50215"/>
    </source>
</evidence>
<comment type="caution">
    <text evidence="8">Lacks conserved residue(s) required for the propagation of feature annotation.</text>
</comment>
<feature type="domain" description="Peptidase M12B" evidence="9">
    <location>
        <begin position="180"/>
        <end position="398"/>
    </location>
</feature>
<evidence type="ECO:0000313" key="11">
    <source>
        <dbReference type="Proteomes" id="UP001634394"/>
    </source>
</evidence>
<dbReference type="Pfam" id="PF01421">
    <property type="entry name" value="Reprolysin"/>
    <property type="match status" value="1"/>
</dbReference>
<evidence type="ECO:0000313" key="10">
    <source>
        <dbReference type="EMBL" id="KAL3853926.1"/>
    </source>
</evidence>
<evidence type="ECO:0000256" key="2">
    <source>
        <dbReference type="ARBA" id="ARBA00022723"/>
    </source>
</evidence>
<accession>A0ABD3UWU9</accession>
<organism evidence="10 11">
    <name type="scientific">Sinanodonta woodiana</name>
    <name type="common">Chinese pond mussel</name>
    <name type="synonym">Anodonta woodiana</name>
    <dbReference type="NCBI Taxonomy" id="1069815"/>
    <lineage>
        <taxon>Eukaryota</taxon>
        <taxon>Metazoa</taxon>
        <taxon>Spiralia</taxon>
        <taxon>Lophotrochozoa</taxon>
        <taxon>Mollusca</taxon>
        <taxon>Bivalvia</taxon>
        <taxon>Autobranchia</taxon>
        <taxon>Heteroconchia</taxon>
        <taxon>Palaeoheterodonta</taxon>
        <taxon>Unionida</taxon>
        <taxon>Unionoidea</taxon>
        <taxon>Unionidae</taxon>
        <taxon>Unioninae</taxon>
        <taxon>Sinanodonta</taxon>
    </lineage>
</organism>
<evidence type="ECO:0000256" key="8">
    <source>
        <dbReference type="PROSITE-ProRule" id="PRU00276"/>
    </source>
</evidence>
<keyword evidence="1" id="KW-0645">Protease</keyword>
<keyword evidence="6" id="KW-1015">Disulfide bond</keyword>
<dbReference type="Gene3D" id="3.40.1620.60">
    <property type="match status" value="1"/>
</dbReference>
<dbReference type="InterPro" id="IPR001590">
    <property type="entry name" value="Peptidase_M12B"/>
</dbReference>
<evidence type="ECO:0000256" key="7">
    <source>
        <dbReference type="ARBA" id="ARBA00023180"/>
    </source>
</evidence>
<evidence type="ECO:0000256" key="5">
    <source>
        <dbReference type="ARBA" id="ARBA00023049"/>
    </source>
</evidence>
<dbReference type="Pfam" id="PF17771">
    <property type="entry name" value="ADAMTS_CR_2"/>
    <property type="match status" value="1"/>
</dbReference>
<keyword evidence="7" id="KW-0325">Glycoprotein</keyword>
<dbReference type="EMBL" id="JBJQND010000014">
    <property type="protein sequence ID" value="KAL3853926.1"/>
    <property type="molecule type" value="Genomic_DNA"/>
</dbReference>
<evidence type="ECO:0000256" key="1">
    <source>
        <dbReference type="ARBA" id="ARBA00022670"/>
    </source>
</evidence>
<keyword evidence="5" id="KW-0482">Metalloprotease</keyword>
<dbReference type="SUPFAM" id="SSF55486">
    <property type="entry name" value="Metalloproteases ('zincins'), catalytic domain"/>
    <property type="match status" value="1"/>
</dbReference>
<reference evidence="10 11" key="1">
    <citation type="submission" date="2024-11" db="EMBL/GenBank/DDBJ databases">
        <title>Chromosome-level genome assembly of the freshwater bivalve Anodonta woodiana.</title>
        <authorList>
            <person name="Chen X."/>
        </authorList>
    </citation>
    <scope>NUCLEOTIDE SEQUENCE [LARGE SCALE GENOMIC DNA]</scope>
    <source>
        <strain evidence="10">MN2024</strain>
        <tissue evidence="10">Gills</tissue>
    </source>
</reference>
<dbReference type="GO" id="GO:0008237">
    <property type="term" value="F:metallopeptidase activity"/>
    <property type="evidence" value="ECO:0007669"/>
    <property type="project" value="UniProtKB-KW"/>
</dbReference>
<dbReference type="AlphaFoldDB" id="A0ABD3UWU9"/>
<keyword evidence="2" id="KW-0479">Metal-binding</keyword>
<keyword evidence="4" id="KW-0862">Zinc</keyword>
<evidence type="ECO:0000256" key="4">
    <source>
        <dbReference type="ARBA" id="ARBA00022833"/>
    </source>
</evidence>
<protein>
    <recommendedName>
        <fullName evidence="9">Peptidase M12B domain-containing protein</fullName>
    </recommendedName>
</protein>
<dbReference type="PROSITE" id="PS50215">
    <property type="entry name" value="ADAM_MEPRO"/>
    <property type="match status" value="1"/>
</dbReference>
<comment type="caution">
    <text evidence="10">The sequence shown here is derived from an EMBL/GenBank/DDBJ whole genome shotgun (WGS) entry which is preliminary data.</text>
</comment>
<sequence>MVRTFRVTIPSLARAYVLGYAFSLVYGFTLPGSEDGDQVEEIFDLGPDYITYDHRFENDWSDSTQYYFRSDINSQYRLLRKNPSIDLNAPFCYNSPIGIKCFKGNEQHTHFYTDEYNRMAVSISNKEGTLQMVWFYLTIQFTPFNLQLLEHGNKHIIKKRAASHIINKRVADSIPEKKEYIVDILAVVDYSIYKKIKDSAGGNESVTESKIRFYFAHVLNGVNLRYATINRSTFSITVRLAGFFIAKEPTDLSFIQTYDTTDTSEQKVDGKTTLKGFTKFLQKTKDLPEYNHAILFIEYTATNTRGSILGTSYLSDICTFRSVSLVVDHGAYTPCGIAAHELGHNLGVRDHDGSGIAKNCPASKNCIMSPSSALIDQTNLEHSFQFSECSIDQIEKLLRAKDADHTNCLTKPRRVPQIHMFIKPLLATMPGEVTDVHAQCRELYGEKSFMCPPQTAEEMCYRMYCYDPTHEKCAIVSEQMAAMGSPCGNKKWCYLGKCVYDEKAPSGIDDCPYPDLPPPGANCNDARAITCKNPLFRNKCCQSCNKDALSGNTCEDSSIRINDLGCQEFILRYGAQACATENIRTYCCSSCQSATQSSPSSVKSIRKTGSITVIQVSSSSLKSSCEDNAMIRISGMDCSGYVSLYLDQACRQPTIRQHCCGSCLPYD</sequence>
<evidence type="ECO:0000256" key="3">
    <source>
        <dbReference type="ARBA" id="ARBA00022801"/>
    </source>
</evidence>
<dbReference type="Proteomes" id="UP001634394">
    <property type="component" value="Unassembled WGS sequence"/>
</dbReference>
<keyword evidence="3" id="KW-0378">Hydrolase</keyword>
<gene>
    <name evidence="10" type="ORF">ACJMK2_013221</name>
</gene>
<dbReference type="InterPro" id="IPR024079">
    <property type="entry name" value="MetalloPept_cat_dom_sf"/>
</dbReference>
<keyword evidence="11" id="KW-1185">Reference proteome</keyword>
<dbReference type="GO" id="GO:0046872">
    <property type="term" value="F:metal ion binding"/>
    <property type="evidence" value="ECO:0007669"/>
    <property type="project" value="UniProtKB-KW"/>
</dbReference>
<evidence type="ECO:0000256" key="6">
    <source>
        <dbReference type="ARBA" id="ARBA00023157"/>
    </source>
</evidence>
<feature type="active site" evidence="8">
    <location>
        <position position="341"/>
    </location>
</feature>
<dbReference type="Gene3D" id="3.40.390.10">
    <property type="entry name" value="Collagenase (Catalytic Domain)"/>
    <property type="match status" value="1"/>
</dbReference>
<dbReference type="GO" id="GO:0006508">
    <property type="term" value="P:proteolysis"/>
    <property type="evidence" value="ECO:0007669"/>
    <property type="project" value="UniProtKB-KW"/>
</dbReference>